<name>A0A9Q0LZD5_BLOTA</name>
<comment type="caution">
    <text evidence="2">The sequence shown here is derived from an EMBL/GenBank/DDBJ whole genome shotgun (WGS) entry which is preliminary data.</text>
</comment>
<organism evidence="2 3">
    <name type="scientific">Blomia tropicalis</name>
    <name type="common">Mite</name>
    <dbReference type="NCBI Taxonomy" id="40697"/>
    <lineage>
        <taxon>Eukaryota</taxon>
        <taxon>Metazoa</taxon>
        <taxon>Ecdysozoa</taxon>
        <taxon>Arthropoda</taxon>
        <taxon>Chelicerata</taxon>
        <taxon>Arachnida</taxon>
        <taxon>Acari</taxon>
        <taxon>Acariformes</taxon>
        <taxon>Sarcoptiformes</taxon>
        <taxon>Astigmata</taxon>
        <taxon>Glycyphagoidea</taxon>
        <taxon>Echimyopodidae</taxon>
        <taxon>Blomia</taxon>
    </lineage>
</organism>
<dbReference type="Proteomes" id="UP001142055">
    <property type="component" value="Chromosome 4"/>
</dbReference>
<gene>
    <name evidence="2" type="ORF">RDWZM_010537</name>
</gene>
<dbReference type="EMBL" id="JAPWDV010000004">
    <property type="protein sequence ID" value="KAJ6216037.1"/>
    <property type="molecule type" value="Genomic_DNA"/>
</dbReference>
<protein>
    <recommendedName>
        <fullName evidence="1">SET domain-containing protein</fullName>
    </recommendedName>
</protein>
<evidence type="ECO:0000313" key="3">
    <source>
        <dbReference type="Proteomes" id="UP001142055"/>
    </source>
</evidence>
<sequence length="506" mass="59030">MSSEISESYNKAISDILHFAEVKSFYKSNEWEILRSPEFDFGLYSKCPIVSGSCVLTIPSNLVVTAQMIRNMYPQQFENFPRQDDDLVLIVFIMKGTNNPNEWGTYIETMSIIFLPCTLNFESLKNYRKVLPGSLSDSIDETVDKMLKRYWRLLALVEENPYLAHAGHRIDITNFELFSEKYTAFLTRSMSIPTCDRSGIELALIPIADLVNHSPDPNVKPYRLPNGDFQIIATKEIGRSKQLFFRYNDYTNRELMLHYGFSTNIPHELEIAAGQMHNNFWIRPSMEDGIPINFQYLSEWIESLDSKNNVPIYAKRLLSLIDASLIESTNKLRIGWPSPRYSNMKICVLTNDKNRYRSLKNSPIEINELISLSANENVLNDIRLDGIFQLLSTSEWGPMFTIKAMVVEFYQKLFIIENNDRKHLKCYYQLWIDFLRWLLKRDYQLDLSSNVPSSGEWLSLFLESIKHKKGWAKAFLINPIRDIVINEWALIMVQLEIFEYKLSQLE</sequence>
<feature type="domain" description="SET" evidence="1">
    <location>
        <begin position="29"/>
        <end position="248"/>
    </location>
</feature>
<dbReference type="InterPro" id="IPR001214">
    <property type="entry name" value="SET_dom"/>
</dbReference>
<evidence type="ECO:0000313" key="2">
    <source>
        <dbReference type="EMBL" id="KAJ6216037.1"/>
    </source>
</evidence>
<dbReference type="GO" id="GO:0016279">
    <property type="term" value="F:protein-lysine N-methyltransferase activity"/>
    <property type="evidence" value="ECO:0007669"/>
    <property type="project" value="TreeGrafter"/>
</dbReference>
<dbReference type="AlphaFoldDB" id="A0A9Q0LZD5"/>
<dbReference type="PANTHER" id="PTHR13271">
    <property type="entry name" value="UNCHARACTERIZED PUTATIVE METHYLTRANSFERASE"/>
    <property type="match status" value="1"/>
</dbReference>
<dbReference type="InterPro" id="IPR046341">
    <property type="entry name" value="SET_dom_sf"/>
</dbReference>
<evidence type="ECO:0000259" key="1">
    <source>
        <dbReference type="PROSITE" id="PS50280"/>
    </source>
</evidence>
<proteinExistence type="predicted"/>
<dbReference type="CDD" id="cd10527">
    <property type="entry name" value="SET_LSMT"/>
    <property type="match status" value="1"/>
</dbReference>
<accession>A0A9Q0LZD5</accession>
<keyword evidence="3" id="KW-1185">Reference proteome</keyword>
<reference evidence="2" key="1">
    <citation type="submission" date="2022-12" db="EMBL/GenBank/DDBJ databases">
        <title>Genome assemblies of Blomia tropicalis.</title>
        <authorList>
            <person name="Cui Y."/>
        </authorList>
    </citation>
    <scope>NUCLEOTIDE SEQUENCE</scope>
    <source>
        <tissue evidence="2">Adult mites</tissue>
    </source>
</reference>
<dbReference type="InterPro" id="IPR050600">
    <property type="entry name" value="SETD3_SETD6_MTase"/>
</dbReference>
<dbReference type="SUPFAM" id="SSF82199">
    <property type="entry name" value="SET domain"/>
    <property type="match status" value="1"/>
</dbReference>
<dbReference type="Pfam" id="PF00856">
    <property type="entry name" value="SET"/>
    <property type="match status" value="1"/>
</dbReference>
<dbReference type="Gene3D" id="3.90.1410.10">
    <property type="entry name" value="set domain protein methyltransferase, domain 1"/>
    <property type="match status" value="1"/>
</dbReference>
<dbReference type="PROSITE" id="PS50280">
    <property type="entry name" value="SET"/>
    <property type="match status" value="1"/>
</dbReference>